<proteinExistence type="predicted"/>
<reference evidence="1 2" key="1">
    <citation type="submission" date="2019-01" db="EMBL/GenBank/DDBJ databases">
        <authorList>
            <person name="Ferrante I. M."/>
        </authorList>
    </citation>
    <scope>NUCLEOTIDE SEQUENCE [LARGE SCALE GENOMIC DNA]</scope>
    <source>
        <strain evidence="1 2">B856</strain>
    </source>
</reference>
<dbReference type="AlphaFoldDB" id="A0A448Z2G0"/>
<gene>
    <name evidence="1" type="ORF">PSNMU_V1.4_AUG-EV-PASAV3_0030400</name>
</gene>
<dbReference type="EMBL" id="CAACVS010000083">
    <property type="protein sequence ID" value="VEU36287.1"/>
    <property type="molecule type" value="Genomic_DNA"/>
</dbReference>
<evidence type="ECO:0000313" key="2">
    <source>
        <dbReference type="Proteomes" id="UP000291116"/>
    </source>
</evidence>
<keyword evidence="2" id="KW-1185">Reference proteome</keyword>
<sequence>MVTSSVGMLYWILSNTTNLRPAVALDGVLVVGTSGLQQGLVCTTTSSDNTNLGTDSGGDGLLTSRRKSKLGGSLVFVVGDNDGIRTGGTGKGTAITSLSFDVADNGSLGNSSQRQDVTAGQRRLLTAVDELSGVHTLGTEEQFIVALVSVSVQELNTADGSTSARVMHDLLNHTSDVTLLFGVVQRSELHSTLSGACVRLEDGGLTLSLCLLLFI</sequence>
<dbReference type="OrthoDB" id="8037043at2759"/>
<organism evidence="1 2">
    <name type="scientific">Pseudo-nitzschia multistriata</name>
    <dbReference type="NCBI Taxonomy" id="183589"/>
    <lineage>
        <taxon>Eukaryota</taxon>
        <taxon>Sar</taxon>
        <taxon>Stramenopiles</taxon>
        <taxon>Ochrophyta</taxon>
        <taxon>Bacillariophyta</taxon>
        <taxon>Bacillariophyceae</taxon>
        <taxon>Bacillariophycidae</taxon>
        <taxon>Bacillariales</taxon>
        <taxon>Bacillariaceae</taxon>
        <taxon>Pseudo-nitzschia</taxon>
    </lineage>
</organism>
<evidence type="ECO:0000313" key="1">
    <source>
        <dbReference type="EMBL" id="VEU36287.1"/>
    </source>
</evidence>
<protein>
    <submittedName>
        <fullName evidence="1">Uncharacterized protein</fullName>
    </submittedName>
</protein>
<accession>A0A448Z2G0</accession>
<dbReference type="Proteomes" id="UP000291116">
    <property type="component" value="Unassembled WGS sequence"/>
</dbReference>
<name>A0A448Z2G0_9STRA</name>